<evidence type="ECO:0000256" key="3">
    <source>
        <dbReference type="ARBA" id="ARBA00023125"/>
    </source>
</evidence>
<protein>
    <submittedName>
        <fullName evidence="6">LysR family transcriptional regulator</fullName>
    </submittedName>
</protein>
<evidence type="ECO:0000313" key="7">
    <source>
        <dbReference type="Proteomes" id="UP001374893"/>
    </source>
</evidence>
<dbReference type="InterPro" id="IPR036390">
    <property type="entry name" value="WH_DNA-bd_sf"/>
</dbReference>
<proteinExistence type="inferred from homology"/>
<dbReference type="InterPro" id="IPR000847">
    <property type="entry name" value="LysR_HTH_N"/>
</dbReference>
<feature type="domain" description="HTH lysR-type" evidence="5">
    <location>
        <begin position="1"/>
        <end position="58"/>
    </location>
</feature>
<evidence type="ECO:0000259" key="5">
    <source>
        <dbReference type="PROSITE" id="PS50931"/>
    </source>
</evidence>
<dbReference type="Gene3D" id="3.40.190.10">
    <property type="entry name" value="Periplasmic binding protein-like II"/>
    <property type="match status" value="2"/>
</dbReference>
<dbReference type="PROSITE" id="PS50931">
    <property type="entry name" value="HTH_LYSR"/>
    <property type="match status" value="1"/>
</dbReference>
<dbReference type="RefSeq" id="WP_338685238.1">
    <property type="nucleotide sequence ID" value="NZ_AP024702.1"/>
</dbReference>
<accession>A0ABN6H5E4</accession>
<dbReference type="Pfam" id="PF00126">
    <property type="entry name" value="HTH_1"/>
    <property type="match status" value="1"/>
</dbReference>
<evidence type="ECO:0000313" key="6">
    <source>
        <dbReference type="EMBL" id="BCX48861.1"/>
    </source>
</evidence>
<keyword evidence="3" id="KW-0238">DNA-binding</keyword>
<evidence type="ECO:0000256" key="1">
    <source>
        <dbReference type="ARBA" id="ARBA00009437"/>
    </source>
</evidence>
<dbReference type="Pfam" id="PF03466">
    <property type="entry name" value="LysR_substrate"/>
    <property type="match status" value="1"/>
</dbReference>
<sequence>MEFRQVRAFLAVAEEGSMTAAARRLHLTQPAVSRQIKALEDELGVELLSRSAHSVSLTPAGEVLAKDGTRWVEMAERMAQRVREVAAGGVLRVAYAPSLAGSLLGLALERFAQRHPKVRVQLFDCTTAEMKAGLQEGRYDLIVAVPGEREAGRIDWEPVLRRPWRLAMPESPGGEAGPVAVESLKGARLLVYQRDDYPDYWQRVRAYFQAQGVAPVVVGEFDGWSSLRMAVEGGLGVALVAEQDAGGGRLVLRELEPPPEPICVAVGTAVGTEPDMACRVLANELKGAARELS</sequence>
<dbReference type="PANTHER" id="PTHR30346">
    <property type="entry name" value="TRANSCRIPTIONAL DUAL REGULATOR HCAR-RELATED"/>
    <property type="match status" value="1"/>
</dbReference>
<dbReference type="SUPFAM" id="SSF46785">
    <property type="entry name" value="Winged helix' DNA-binding domain"/>
    <property type="match status" value="1"/>
</dbReference>
<dbReference type="CDD" id="cd08414">
    <property type="entry name" value="PBP2_LTTR_aromatics_like"/>
    <property type="match status" value="1"/>
</dbReference>
<dbReference type="InterPro" id="IPR005119">
    <property type="entry name" value="LysR_subst-bd"/>
</dbReference>
<reference evidence="6 7" key="1">
    <citation type="submission" date="2021-06" db="EMBL/GenBank/DDBJ databases">
        <title>Complete genome of Haloferula helveola possessing various polysaccharide degrading enzymes.</title>
        <authorList>
            <person name="Takami H."/>
            <person name="Huang C."/>
            <person name="Hamasaki K."/>
        </authorList>
    </citation>
    <scope>NUCLEOTIDE SEQUENCE [LARGE SCALE GENOMIC DNA]</scope>
    <source>
        <strain evidence="6 7">CN-1</strain>
    </source>
</reference>
<dbReference type="InterPro" id="IPR036388">
    <property type="entry name" value="WH-like_DNA-bd_sf"/>
</dbReference>
<dbReference type="Gene3D" id="1.10.10.10">
    <property type="entry name" value="Winged helix-like DNA-binding domain superfamily/Winged helix DNA-binding domain"/>
    <property type="match status" value="1"/>
</dbReference>
<dbReference type="PANTHER" id="PTHR30346:SF0">
    <property type="entry name" value="HCA OPERON TRANSCRIPTIONAL ACTIVATOR HCAR"/>
    <property type="match status" value="1"/>
</dbReference>
<keyword evidence="2" id="KW-0805">Transcription regulation</keyword>
<dbReference type="EMBL" id="AP024702">
    <property type="protein sequence ID" value="BCX48861.1"/>
    <property type="molecule type" value="Genomic_DNA"/>
</dbReference>
<evidence type="ECO:0000256" key="2">
    <source>
        <dbReference type="ARBA" id="ARBA00023015"/>
    </source>
</evidence>
<name>A0ABN6H5E4_9BACT</name>
<dbReference type="Proteomes" id="UP001374893">
    <property type="component" value="Chromosome"/>
</dbReference>
<gene>
    <name evidence="6" type="ORF">HAHE_27690</name>
</gene>
<dbReference type="PRINTS" id="PR00039">
    <property type="entry name" value="HTHLYSR"/>
</dbReference>
<organism evidence="6 7">
    <name type="scientific">Haloferula helveola</name>
    <dbReference type="NCBI Taxonomy" id="490095"/>
    <lineage>
        <taxon>Bacteria</taxon>
        <taxon>Pseudomonadati</taxon>
        <taxon>Verrucomicrobiota</taxon>
        <taxon>Verrucomicrobiia</taxon>
        <taxon>Verrucomicrobiales</taxon>
        <taxon>Verrucomicrobiaceae</taxon>
        <taxon>Haloferula</taxon>
    </lineage>
</organism>
<keyword evidence="7" id="KW-1185">Reference proteome</keyword>
<keyword evidence="4" id="KW-0804">Transcription</keyword>
<evidence type="ECO:0000256" key="4">
    <source>
        <dbReference type="ARBA" id="ARBA00023163"/>
    </source>
</evidence>
<comment type="similarity">
    <text evidence="1">Belongs to the LysR transcriptional regulatory family.</text>
</comment>
<dbReference type="SUPFAM" id="SSF53850">
    <property type="entry name" value="Periplasmic binding protein-like II"/>
    <property type="match status" value="1"/>
</dbReference>